<evidence type="ECO:0000313" key="2">
    <source>
        <dbReference type="EMBL" id="GFY79808.1"/>
    </source>
</evidence>
<gene>
    <name evidence="2" type="ORF">TNIN_54601</name>
</gene>
<proteinExistence type="predicted"/>
<evidence type="ECO:0000256" key="1">
    <source>
        <dbReference type="SAM" id="MobiDB-lite"/>
    </source>
</evidence>
<dbReference type="AlphaFoldDB" id="A0A8X6YWP5"/>
<name>A0A8X6YWP5_9ARAC</name>
<reference evidence="2" key="1">
    <citation type="submission" date="2020-08" db="EMBL/GenBank/DDBJ databases">
        <title>Multicomponent nature underlies the extraordinary mechanical properties of spider dragline silk.</title>
        <authorList>
            <person name="Kono N."/>
            <person name="Nakamura H."/>
            <person name="Mori M."/>
            <person name="Yoshida Y."/>
            <person name="Ohtoshi R."/>
            <person name="Malay A.D."/>
            <person name="Moran D.A.P."/>
            <person name="Tomita M."/>
            <person name="Numata K."/>
            <person name="Arakawa K."/>
        </authorList>
    </citation>
    <scope>NUCLEOTIDE SEQUENCE</scope>
</reference>
<accession>A0A8X6YWP5</accession>
<sequence length="145" mass="16429">MDEVKKVELSSTCEWGKIAICKKPYIQKVDLPEIKPYVESINRAGPVAEVRKRKATNYQKGAGYDALGWVKDKILDTGKWVVGKGREYEKMAEEKCNTASSSDVELKSNEQDKKQETDKGKVVGPFTQKEAEKNDKRETQAEKSR</sequence>
<organism evidence="2 3">
    <name type="scientific">Trichonephila inaurata madagascariensis</name>
    <dbReference type="NCBI Taxonomy" id="2747483"/>
    <lineage>
        <taxon>Eukaryota</taxon>
        <taxon>Metazoa</taxon>
        <taxon>Ecdysozoa</taxon>
        <taxon>Arthropoda</taxon>
        <taxon>Chelicerata</taxon>
        <taxon>Arachnida</taxon>
        <taxon>Araneae</taxon>
        <taxon>Araneomorphae</taxon>
        <taxon>Entelegynae</taxon>
        <taxon>Araneoidea</taxon>
        <taxon>Nephilidae</taxon>
        <taxon>Trichonephila</taxon>
        <taxon>Trichonephila inaurata</taxon>
    </lineage>
</organism>
<feature type="compositionally biased region" description="Basic and acidic residues" evidence="1">
    <location>
        <begin position="104"/>
        <end position="121"/>
    </location>
</feature>
<feature type="region of interest" description="Disordered" evidence="1">
    <location>
        <begin position="91"/>
        <end position="145"/>
    </location>
</feature>
<comment type="caution">
    <text evidence="2">The sequence shown here is derived from an EMBL/GenBank/DDBJ whole genome shotgun (WGS) entry which is preliminary data.</text>
</comment>
<protein>
    <submittedName>
        <fullName evidence="2">Uncharacterized protein</fullName>
    </submittedName>
</protein>
<keyword evidence="3" id="KW-1185">Reference proteome</keyword>
<dbReference type="EMBL" id="BMAV01023781">
    <property type="protein sequence ID" value="GFY79808.1"/>
    <property type="molecule type" value="Genomic_DNA"/>
</dbReference>
<feature type="compositionally biased region" description="Basic and acidic residues" evidence="1">
    <location>
        <begin position="129"/>
        <end position="145"/>
    </location>
</feature>
<dbReference type="Proteomes" id="UP000886998">
    <property type="component" value="Unassembled WGS sequence"/>
</dbReference>
<evidence type="ECO:0000313" key="3">
    <source>
        <dbReference type="Proteomes" id="UP000886998"/>
    </source>
</evidence>